<evidence type="ECO:0000259" key="6">
    <source>
        <dbReference type="Pfam" id="PF00082"/>
    </source>
</evidence>
<evidence type="ECO:0000256" key="2">
    <source>
        <dbReference type="ARBA" id="ARBA00022801"/>
    </source>
</evidence>
<evidence type="ECO:0000313" key="8">
    <source>
        <dbReference type="Proteomes" id="UP000748308"/>
    </source>
</evidence>
<dbReference type="Pfam" id="PF00082">
    <property type="entry name" value="Peptidase_S8"/>
    <property type="match status" value="1"/>
</dbReference>
<comment type="caution">
    <text evidence="4">Lacks conserved residue(s) required for the propagation of feature annotation.</text>
</comment>
<evidence type="ECO:0000256" key="1">
    <source>
        <dbReference type="ARBA" id="ARBA00022670"/>
    </source>
</evidence>
<accession>A0A937X818</accession>
<feature type="region of interest" description="Disordered" evidence="5">
    <location>
        <begin position="11"/>
        <end position="33"/>
    </location>
</feature>
<name>A0A937X818_UNCEI</name>
<dbReference type="Gene3D" id="3.40.50.200">
    <property type="entry name" value="Peptidase S8/S53 domain"/>
    <property type="match status" value="1"/>
</dbReference>
<dbReference type="InterPro" id="IPR023828">
    <property type="entry name" value="Peptidase_S8_Ser-AS"/>
</dbReference>
<dbReference type="InterPro" id="IPR036852">
    <property type="entry name" value="Peptidase_S8/S53_dom_sf"/>
</dbReference>
<dbReference type="PROSITE" id="PS51892">
    <property type="entry name" value="SUBTILASE"/>
    <property type="match status" value="1"/>
</dbReference>
<dbReference type="Proteomes" id="UP000748308">
    <property type="component" value="Unassembled WGS sequence"/>
</dbReference>
<dbReference type="EMBL" id="VGIY01000114">
    <property type="protein sequence ID" value="MBM3317376.1"/>
    <property type="molecule type" value="Genomic_DNA"/>
</dbReference>
<keyword evidence="2" id="KW-0378">Hydrolase</keyword>
<sequence>MTLRRFLRSLFPNPGPSPSRPRTRPERRPRARRRPLPTILILGACAAAGVSSAGVAGALAAAAPATAPAPREFAGPYACEPDLIDVIFVRDARVRLRGGSPVDLGEVAGLAGVDRVLARVAWSEWARSLQTPEETIDELTARGEARTGRRIPDPNNLYRLRVGSGADVWGLARELEALPGIRWARPVPLPMALPTPDFEPQQGYLRPASATPAGVDAYFAWTQPGGDGTGVAVCDLEYSWNWMHDDLFPVYELHIYTQDPLGDDRHGTAVLGVLGSHANGWGTTGIAHGAQLYTCGTYFKPLGQPNYSWNVAGSIADAASSSAIHPGDILLVEHQWDLGGGAYVPIEWWGDGYPNQTYNAVYETIEWAQAIKDLIVVEPAGNGAVNLDNLNWYGDSGAIIVGAGGAYAGGTYPEGNLQRLSFSSYGARVDLQGWGEDVVTTGYGTLYNSEGVNRHYTATFDGTSSASPVVAGAVACCSGFWKQSVSSRFPMHPAYVRALLKATGTPQVTPPAGN</sequence>
<dbReference type="GO" id="GO:0004252">
    <property type="term" value="F:serine-type endopeptidase activity"/>
    <property type="evidence" value="ECO:0007669"/>
    <property type="project" value="InterPro"/>
</dbReference>
<evidence type="ECO:0000313" key="7">
    <source>
        <dbReference type="EMBL" id="MBM3317376.1"/>
    </source>
</evidence>
<evidence type="ECO:0000256" key="3">
    <source>
        <dbReference type="ARBA" id="ARBA00022825"/>
    </source>
</evidence>
<keyword evidence="1" id="KW-0645">Protease</keyword>
<comment type="caution">
    <text evidence="7">The sequence shown here is derived from an EMBL/GenBank/DDBJ whole genome shotgun (WGS) entry which is preliminary data.</text>
</comment>
<dbReference type="AlphaFoldDB" id="A0A937X818"/>
<feature type="domain" description="Peptidase S8/S53" evidence="6">
    <location>
        <begin position="256"/>
        <end position="503"/>
    </location>
</feature>
<gene>
    <name evidence="7" type="ORF">FJY75_05945</name>
</gene>
<reference evidence="7" key="1">
    <citation type="submission" date="2019-03" db="EMBL/GenBank/DDBJ databases">
        <title>Lake Tanganyika Metagenome-Assembled Genomes (MAGs).</title>
        <authorList>
            <person name="Tran P."/>
        </authorList>
    </citation>
    <scope>NUCLEOTIDE SEQUENCE</scope>
    <source>
        <strain evidence="7">M_DeepCast_400m_m2_100</strain>
    </source>
</reference>
<dbReference type="PRINTS" id="PR00723">
    <property type="entry name" value="SUBTILISIN"/>
</dbReference>
<dbReference type="GO" id="GO:0006508">
    <property type="term" value="P:proteolysis"/>
    <property type="evidence" value="ECO:0007669"/>
    <property type="project" value="UniProtKB-KW"/>
</dbReference>
<organism evidence="7 8">
    <name type="scientific">Eiseniibacteriota bacterium</name>
    <dbReference type="NCBI Taxonomy" id="2212470"/>
    <lineage>
        <taxon>Bacteria</taxon>
        <taxon>Candidatus Eiseniibacteriota</taxon>
    </lineage>
</organism>
<proteinExistence type="inferred from homology"/>
<evidence type="ECO:0000256" key="4">
    <source>
        <dbReference type="PROSITE-ProRule" id="PRU01240"/>
    </source>
</evidence>
<comment type="similarity">
    <text evidence="4">Belongs to the peptidase S8 family.</text>
</comment>
<feature type="non-terminal residue" evidence="7">
    <location>
        <position position="514"/>
    </location>
</feature>
<dbReference type="InterPro" id="IPR000209">
    <property type="entry name" value="Peptidase_S8/S53_dom"/>
</dbReference>
<keyword evidence="3" id="KW-0720">Serine protease</keyword>
<evidence type="ECO:0000256" key="5">
    <source>
        <dbReference type="SAM" id="MobiDB-lite"/>
    </source>
</evidence>
<dbReference type="SUPFAM" id="SSF52743">
    <property type="entry name" value="Subtilisin-like"/>
    <property type="match status" value="1"/>
</dbReference>
<protein>
    <submittedName>
        <fullName evidence="7">S8 family serine peptidase</fullName>
    </submittedName>
</protein>
<dbReference type="InterPro" id="IPR015500">
    <property type="entry name" value="Peptidase_S8_subtilisin-rel"/>
</dbReference>
<dbReference type="PROSITE" id="PS00138">
    <property type="entry name" value="SUBTILASE_SER"/>
    <property type="match status" value="1"/>
</dbReference>